<gene>
    <name evidence="3" type="ORF">TRFO_19222</name>
</gene>
<evidence type="ECO:0000256" key="1">
    <source>
        <dbReference type="ARBA" id="ARBA00022468"/>
    </source>
</evidence>
<evidence type="ECO:0000313" key="3">
    <source>
        <dbReference type="EMBL" id="OHT11344.1"/>
    </source>
</evidence>
<dbReference type="AlphaFoldDB" id="A0A1J4KK67"/>
<organism evidence="3 4">
    <name type="scientific">Tritrichomonas foetus</name>
    <dbReference type="NCBI Taxonomy" id="1144522"/>
    <lineage>
        <taxon>Eukaryota</taxon>
        <taxon>Metamonada</taxon>
        <taxon>Parabasalia</taxon>
        <taxon>Tritrichomonadida</taxon>
        <taxon>Tritrichomonadidae</taxon>
        <taxon>Tritrichomonas</taxon>
    </lineage>
</organism>
<dbReference type="CDD" id="cd04519">
    <property type="entry name" value="RasGAP"/>
    <property type="match status" value="1"/>
</dbReference>
<dbReference type="OrthoDB" id="17673at2759"/>
<dbReference type="PROSITE" id="PS50018">
    <property type="entry name" value="RAS_GTPASE_ACTIV_2"/>
    <property type="match status" value="1"/>
</dbReference>
<evidence type="ECO:0000313" key="4">
    <source>
        <dbReference type="Proteomes" id="UP000179807"/>
    </source>
</evidence>
<accession>A0A1J4KK67</accession>
<reference evidence="3" key="1">
    <citation type="submission" date="2016-10" db="EMBL/GenBank/DDBJ databases">
        <authorList>
            <person name="Benchimol M."/>
            <person name="Almeida L.G."/>
            <person name="Vasconcelos A.T."/>
            <person name="Perreira-Neves A."/>
            <person name="Rosa I.A."/>
            <person name="Tasca T."/>
            <person name="Bogo M.R."/>
            <person name="de Souza W."/>
        </authorList>
    </citation>
    <scope>NUCLEOTIDE SEQUENCE [LARGE SCALE GENOMIC DNA]</scope>
    <source>
        <strain evidence="3">K</strain>
    </source>
</reference>
<name>A0A1J4KK67_9EUKA</name>
<dbReference type="SMART" id="SM00323">
    <property type="entry name" value="RasGAP"/>
    <property type="match status" value="1"/>
</dbReference>
<dbReference type="VEuPathDB" id="TrichDB:TRFO_19222"/>
<keyword evidence="1" id="KW-0343">GTPase activation</keyword>
<dbReference type="PANTHER" id="PTHR10194">
    <property type="entry name" value="RAS GTPASE-ACTIVATING PROTEINS"/>
    <property type="match status" value="1"/>
</dbReference>
<dbReference type="EMBL" id="MLAK01000590">
    <property type="protein sequence ID" value="OHT11344.1"/>
    <property type="molecule type" value="Genomic_DNA"/>
</dbReference>
<keyword evidence="4" id="KW-1185">Reference proteome</keyword>
<dbReference type="InterPro" id="IPR001936">
    <property type="entry name" value="RasGAP_dom"/>
</dbReference>
<sequence length="622" mass="70770">MENEITLPFLYPDSFCYLPCNPQFTYSPPEAEFPDLSPNSPFSSNLTYFKQLPDLLKDLYEMHINNNNAKLYLDTTNFNQEFSIKITQVSQISRNVIPIDLLEKTANISCLTNETIFQYFLPEQSYALIHILYHFRALAETPELYTTLDLRKRLFSKLLYYLTPTTIMWTCDFPIVSVMKVENRVGVFKKKCSAIVNFVSNNQITISTDSIYSQYEKANYISYAQESGKLLLHILDSNSSPNGVIPSGSSNNITNSNTTNLGNNEISLVTSVPNIWRDFTRARPPMIFSFTEAIICSLTAFPPTEEISVQLLDSFIRMILTLDYNFNYAFFQAIDCDATNGKHMMDSLNIIFSVFGQKLRLMKTISYFEVISHSDLPNQIFRGNSPSIKLLVEMMNEELNEFLCVTIASAFLEIAKMPSFDEKNPQTDDIEIVDKLLTTFWEIVIPAIEQIPQIIRSILRYHRLICELTFGSPVMNQRALSGLFILRIIVPAFTSLQKVGLPAEAVDQAERKKCTTFSKILMALGTLGSDYSAVTGWGIFDPVLQKHAKNMVLFFEKITEPVDNDPCECVFSLQDLYKAIQSIRAFVSANADQIRSKVPPEFHPSIFLYEAISCIVTQNESL</sequence>
<protein>
    <recommendedName>
        <fullName evidence="2">Ras-GAP domain-containing protein</fullName>
    </recommendedName>
</protein>
<dbReference type="GO" id="GO:0005096">
    <property type="term" value="F:GTPase activator activity"/>
    <property type="evidence" value="ECO:0007669"/>
    <property type="project" value="UniProtKB-KW"/>
</dbReference>
<dbReference type="RefSeq" id="XP_068364480.1">
    <property type="nucleotide sequence ID" value="XM_068500666.1"/>
</dbReference>
<dbReference type="InterPro" id="IPR039360">
    <property type="entry name" value="Ras_GTPase"/>
</dbReference>
<dbReference type="Gene3D" id="1.10.506.10">
    <property type="entry name" value="GTPase Activation - p120gap, domain 1"/>
    <property type="match status" value="1"/>
</dbReference>
<comment type="caution">
    <text evidence="3">The sequence shown here is derived from an EMBL/GenBank/DDBJ whole genome shotgun (WGS) entry which is preliminary data.</text>
</comment>
<dbReference type="Proteomes" id="UP000179807">
    <property type="component" value="Unassembled WGS sequence"/>
</dbReference>
<dbReference type="SUPFAM" id="SSF48350">
    <property type="entry name" value="GTPase activation domain, GAP"/>
    <property type="match status" value="1"/>
</dbReference>
<dbReference type="InterPro" id="IPR008936">
    <property type="entry name" value="Rho_GTPase_activation_prot"/>
</dbReference>
<dbReference type="Pfam" id="PF00616">
    <property type="entry name" value="RasGAP"/>
    <property type="match status" value="1"/>
</dbReference>
<evidence type="ECO:0000259" key="2">
    <source>
        <dbReference type="PROSITE" id="PS50018"/>
    </source>
</evidence>
<dbReference type="PANTHER" id="PTHR10194:SF60">
    <property type="entry name" value="RAS GTPASE-ACTIVATING PROTEIN RASKOL"/>
    <property type="match status" value="1"/>
</dbReference>
<proteinExistence type="predicted"/>
<dbReference type="GeneID" id="94835370"/>
<feature type="domain" description="Ras-GAP" evidence="2">
    <location>
        <begin position="340"/>
        <end position="526"/>
    </location>
</feature>